<dbReference type="GO" id="GO:0003700">
    <property type="term" value="F:DNA-binding transcription factor activity"/>
    <property type="evidence" value="ECO:0007669"/>
    <property type="project" value="InterPro"/>
</dbReference>
<dbReference type="RefSeq" id="XP_008783187.3">
    <property type="nucleotide sequence ID" value="XM_008784965.4"/>
</dbReference>
<reference evidence="8" key="1">
    <citation type="journal article" date="2019" name="Nat. Commun.">
        <title>Genome-wide association mapping of date palm fruit traits.</title>
        <authorList>
            <person name="Hazzouri K.M."/>
            <person name="Gros-Balthazard M."/>
            <person name="Flowers J.M."/>
            <person name="Copetti D."/>
            <person name="Lemansour A."/>
            <person name="Lebrun M."/>
            <person name="Masmoudi K."/>
            <person name="Ferrand S."/>
            <person name="Dhar M.I."/>
            <person name="Fresquez Z.A."/>
            <person name="Rosas U."/>
            <person name="Zhang J."/>
            <person name="Talag J."/>
            <person name="Lee S."/>
            <person name="Kudrna D."/>
            <person name="Powell R.F."/>
            <person name="Leitch I.J."/>
            <person name="Krueger R.R."/>
            <person name="Wing R.A."/>
            <person name="Amiri K.M.A."/>
            <person name="Purugganan M.D."/>
        </authorList>
    </citation>
    <scope>NUCLEOTIDE SEQUENCE [LARGE SCALE GENOMIC DNA]</scope>
    <source>
        <strain evidence="8">cv. Khalas</strain>
    </source>
</reference>
<dbReference type="SUPFAM" id="SSF47459">
    <property type="entry name" value="HLH, helix-loop-helix DNA-binding domain"/>
    <property type="match status" value="1"/>
</dbReference>
<sequence length="603" mass="65865">MKTAFERASAAASGCGGGFWSEAERGMAVGILGREAFDYLVANQASFDGLTTLGRVDAGLQSKLLDLAEGPPDSPGLGWNYVIVWQISRTRSGDLVLVWRDGCCREPRAGEQGFQSRRNLPYADEGGGGGHQWMKKMVLRKLNLFYGGFQGDDSALGLDFVTDAEMLFLVSMFFSFPLGKGAPGRVFASGKHLWIDTPSSYCYRGYLASSAGFNTIVLLPFDTGVLELGSLRPVAESPEVLQMIKAVFSGTVKVGPMPIAGGRSDGNGPSGKRPAEGNLRIFGKDLNQRRPPRMSEGISAPTLADRSRNGQPESGGDRVLFPNVAKRMQSINRTEAPSVTVYHQKTRTGVLKITKNNIHHTNAVGEDPLPKILQLQQQRQQPGQIDFSAGPTLMAGALVIQEGARLDVEAPGREDAAGLSNMQKPRKRGRKPANGMVEPRNHVEAERQRREKLNQLFYALRSLVPNVSRMDKASLLHHAVNYITDLQKRVRDMESERDNLPKTHKQGKQTNCPKIEVEAGNDVVVVRVRSSLETHPMNNLFQAFKEARVGVVESKFSAGFGVAVHTFVVKAPGSEAKMKEKLVAALSREMNLTIDVRVQGSEV</sequence>
<feature type="domain" description="BHLH" evidence="7">
    <location>
        <begin position="437"/>
        <end position="486"/>
    </location>
</feature>
<evidence type="ECO:0000259" key="7">
    <source>
        <dbReference type="PROSITE" id="PS50888"/>
    </source>
</evidence>
<evidence type="ECO:0000256" key="2">
    <source>
        <dbReference type="ARBA" id="ARBA00023015"/>
    </source>
</evidence>
<keyword evidence="2 5" id="KW-0805">Transcription regulation</keyword>
<dbReference type="Pfam" id="PF14215">
    <property type="entry name" value="bHLH-MYC_N"/>
    <property type="match status" value="1"/>
</dbReference>
<keyword evidence="4 5" id="KW-0539">Nucleus</keyword>
<reference evidence="9" key="2">
    <citation type="submission" date="2025-08" db="UniProtKB">
        <authorList>
            <consortium name="RefSeq"/>
        </authorList>
    </citation>
    <scope>IDENTIFICATION</scope>
    <source>
        <tissue evidence="9">Young leaves</tissue>
    </source>
</reference>
<dbReference type="GO" id="GO:0005634">
    <property type="term" value="C:nucleus"/>
    <property type="evidence" value="ECO:0007669"/>
    <property type="project" value="UniProtKB-SubCell"/>
</dbReference>
<evidence type="ECO:0000256" key="1">
    <source>
        <dbReference type="ARBA" id="ARBA00005510"/>
    </source>
</evidence>
<keyword evidence="8" id="KW-1185">Reference proteome</keyword>
<evidence type="ECO:0000313" key="9">
    <source>
        <dbReference type="RefSeq" id="XP_008783187.3"/>
    </source>
</evidence>
<evidence type="ECO:0000256" key="4">
    <source>
        <dbReference type="ARBA" id="ARBA00023242"/>
    </source>
</evidence>
<dbReference type="PANTHER" id="PTHR11514:SF47">
    <property type="entry name" value="TRANSCRIPTION FACTOR BHLH13"/>
    <property type="match status" value="1"/>
</dbReference>
<feature type="region of interest" description="Disordered" evidence="6">
    <location>
        <begin position="414"/>
        <end position="438"/>
    </location>
</feature>
<organism evidence="8 9">
    <name type="scientific">Phoenix dactylifera</name>
    <name type="common">Date palm</name>
    <dbReference type="NCBI Taxonomy" id="42345"/>
    <lineage>
        <taxon>Eukaryota</taxon>
        <taxon>Viridiplantae</taxon>
        <taxon>Streptophyta</taxon>
        <taxon>Embryophyta</taxon>
        <taxon>Tracheophyta</taxon>
        <taxon>Spermatophyta</taxon>
        <taxon>Magnoliopsida</taxon>
        <taxon>Liliopsida</taxon>
        <taxon>Arecaceae</taxon>
        <taxon>Coryphoideae</taxon>
        <taxon>Phoeniceae</taxon>
        <taxon>Phoenix</taxon>
    </lineage>
</organism>
<dbReference type="GO" id="GO:0000976">
    <property type="term" value="F:transcription cis-regulatory region binding"/>
    <property type="evidence" value="ECO:0007669"/>
    <property type="project" value="TreeGrafter"/>
</dbReference>
<dbReference type="GeneID" id="103702506"/>
<gene>
    <name evidence="9" type="primary">LOC103702506</name>
</gene>
<dbReference type="SMART" id="SM00353">
    <property type="entry name" value="HLH"/>
    <property type="match status" value="1"/>
</dbReference>
<dbReference type="OrthoDB" id="677168at2759"/>
<evidence type="ECO:0000313" key="8">
    <source>
        <dbReference type="Proteomes" id="UP000228380"/>
    </source>
</evidence>
<dbReference type="InterPro" id="IPR036638">
    <property type="entry name" value="HLH_DNA-bd_sf"/>
</dbReference>
<protein>
    <recommendedName>
        <fullName evidence="5">Transcription factor</fullName>
        <shortName evidence="5">bHLH transcription factor</shortName>
    </recommendedName>
    <alternativeName>
        <fullName evidence="5">Basic helix-loop-helix protein</fullName>
    </alternativeName>
</protein>
<dbReference type="GO" id="GO:0046983">
    <property type="term" value="F:protein dimerization activity"/>
    <property type="evidence" value="ECO:0007669"/>
    <property type="project" value="InterPro"/>
</dbReference>
<dbReference type="Pfam" id="PF00010">
    <property type="entry name" value="HLH"/>
    <property type="match status" value="1"/>
</dbReference>
<accession>A0A8B7BQB1</accession>
<comment type="similarity">
    <text evidence="1">Belongs to the bHLH protein family.</text>
</comment>
<dbReference type="InterPro" id="IPR045084">
    <property type="entry name" value="AIB/MYC-like"/>
</dbReference>
<dbReference type="PROSITE" id="PS50888">
    <property type="entry name" value="BHLH"/>
    <property type="match status" value="1"/>
</dbReference>
<comment type="subcellular location">
    <subcellularLocation>
        <location evidence="5">Nucleus</location>
    </subcellularLocation>
</comment>
<dbReference type="Proteomes" id="UP000228380">
    <property type="component" value="Chromosome 8"/>
</dbReference>
<dbReference type="Gene3D" id="4.10.280.10">
    <property type="entry name" value="Helix-loop-helix DNA-binding domain"/>
    <property type="match status" value="1"/>
</dbReference>
<evidence type="ECO:0000256" key="5">
    <source>
        <dbReference type="RuleBase" id="RU369104"/>
    </source>
</evidence>
<dbReference type="KEGG" id="pda:103702506"/>
<name>A0A8B7BQB1_PHODC</name>
<dbReference type="InterPro" id="IPR011598">
    <property type="entry name" value="bHLH_dom"/>
</dbReference>
<dbReference type="PANTHER" id="PTHR11514">
    <property type="entry name" value="MYC"/>
    <property type="match status" value="1"/>
</dbReference>
<dbReference type="InterPro" id="IPR025610">
    <property type="entry name" value="MYC/MYB_N"/>
</dbReference>
<evidence type="ECO:0000256" key="3">
    <source>
        <dbReference type="ARBA" id="ARBA00023163"/>
    </source>
</evidence>
<feature type="region of interest" description="Disordered" evidence="6">
    <location>
        <begin position="258"/>
        <end position="319"/>
    </location>
</feature>
<keyword evidence="3 5" id="KW-0804">Transcription</keyword>
<evidence type="ECO:0000256" key="6">
    <source>
        <dbReference type="SAM" id="MobiDB-lite"/>
    </source>
</evidence>
<proteinExistence type="inferred from homology"/>
<dbReference type="AlphaFoldDB" id="A0A8B7BQB1"/>